<evidence type="ECO:0000313" key="2">
    <source>
        <dbReference type="Proteomes" id="UP000029120"/>
    </source>
</evidence>
<gene>
    <name evidence="1" type="ordered locus">AALP_Aa7g208800</name>
</gene>
<accession>A0A087GJI0</accession>
<name>A0A087GJI0_ARAAL</name>
<sequence length="108" mass="13088">MFRFERILRIQWRIRWWIQWRRYIQHSPSQIGCERVIVGVVILWLGEQWRIYQGERFKRKIWWISVVVKVHAAPTANGSSGFGRRAVVVCFSCPYMDYGVWTIVVLQF</sequence>
<organism evidence="1 2">
    <name type="scientific">Arabis alpina</name>
    <name type="common">Alpine rock-cress</name>
    <dbReference type="NCBI Taxonomy" id="50452"/>
    <lineage>
        <taxon>Eukaryota</taxon>
        <taxon>Viridiplantae</taxon>
        <taxon>Streptophyta</taxon>
        <taxon>Embryophyta</taxon>
        <taxon>Tracheophyta</taxon>
        <taxon>Spermatophyta</taxon>
        <taxon>Magnoliopsida</taxon>
        <taxon>eudicotyledons</taxon>
        <taxon>Gunneridae</taxon>
        <taxon>Pentapetalae</taxon>
        <taxon>rosids</taxon>
        <taxon>malvids</taxon>
        <taxon>Brassicales</taxon>
        <taxon>Brassicaceae</taxon>
        <taxon>Arabideae</taxon>
        <taxon>Arabis</taxon>
    </lineage>
</organism>
<evidence type="ECO:0000313" key="1">
    <source>
        <dbReference type="EMBL" id="KFK30032.1"/>
    </source>
</evidence>
<dbReference type="AlphaFoldDB" id="A0A087GJI0"/>
<keyword evidence="2" id="KW-1185">Reference proteome</keyword>
<proteinExistence type="predicted"/>
<protein>
    <submittedName>
        <fullName evidence="1">Uncharacterized protein</fullName>
    </submittedName>
</protein>
<dbReference type="EMBL" id="CM002875">
    <property type="protein sequence ID" value="KFK30032.1"/>
    <property type="molecule type" value="Genomic_DNA"/>
</dbReference>
<reference evidence="2" key="1">
    <citation type="journal article" date="2015" name="Nat. Plants">
        <title>Genome expansion of Arabis alpina linked with retrotransposition and reduced symmetric DNA methylation.</title>
        <authorList>
            <person name="Willing E.M."/>
            <person name="Rawat V."/>
            <person name="Mandakova T."/>
            <person name="Maumus F."/>
            <person name="James G.V."/>
            <person name="Nordstroem K.J."/>
            <person name="Becker C."/>
            <person name="Warthmann N."/>
            <person name="Chica C."/>
            <person name="Szarzynska B."/>
            <person name="Zytnicki M."/>
            <person name="Albani M.C."/>
            <person name="Kiefer C."/>
            <person name="Bergonzi S."/>
            <person name="Castaings L."/>
            <person name="Mateos J.L."/>
            <person name="Berns M.C."/>
            <person name="Bujdoso N."/>
            <person name="Piofczyk T."/>
            <person name="de Lorenzo L."/>
            <person name="Barrero-Sicilia C."/>
            <person name="Mateos I."/>
            <person name="Piednoel M."/>
            <person name="Hagmann J."/>
            <person name="Chen-Min-Tao R."/>
            <person name="Iglesias-Fernandez R."/>
            <person name="Schuster S.C."/>
            <person name="Alonso-Blanco C."/>
            <person name="Roudier F."/>
            <person name="Carbonero P."/>
            <person name="Paz-Ares J."/>
            <person name="Davis S.J."/>
            <person name="Pecinka A."/>
            <person name="Quesneville H."/>
            <person name="Colot V."/>
            <person name="Lysak M.A."/>
            <person name="Weigel D."/>
            <person name="Coupland G."/>
            <person name="Schneeberger K."/>
        </authorList>
    </citation>
    <scope>NUCLEOTIDE SEQUENCE [LARGE SCALE GENOMIC DNA]</scope>
    <source>
        <strain evidence="2">cv. Pajares</strain>
    </source>
</reference>
<dbReference type="Gramene" id="KFK30032">
    <property type="protein sequence ID" value="KFK30032"/>
    <property type="gene ID" value="AALP_AA7G208800"/>
</dbReference>
<dbReference type="Proteomes" id="UP000029120">
    <property type="component" value="Chromosome 7"/>
</dbReference>